<dbReference type="SUPFAM" id="SSF53098">
    <property type="entry name" value="Ribonuclease H-like"/>
    <property type="match status" value="1"/>
</dbReference>
<feature type="compositionally biased region" description="Polar residues" evidence="1">
    <location>
        <begin position="320"/>
        <end position="338"/>
    </location>
</feature>
<dbReference type="InterPro" id="IPR040047">
    <property type="entry name" value="VPS50"/>
</dbReference>
<dbReference type="PANTHER" id="PTHR13258">
    <property type="entry name" value="SYNDETIN"/>
    <property type="match status" value="1"/>
</dbReference>
<organism evidence="3 4">
    <name type="scientific">Periplaneta americana</name>
    <name type="common">American cockroach</name>
    <name type="synonym">Blatta americana</name>
    <dbReference type="NCBI Taxonomy" id="6978"/>
    <lineage>
        <taxon>Eukaryota</taxon>
        <taxon>Metazoa</taxon>
        <taxon>Ecdysozoa</taxon>
        <taxon>Arthropoda</taxon>
        <taxon>Hexapoda</taxon>
        <taxon>Insecta</taxon>
        <taxon>Pterygota</taxon>
        <taxon>Neoptera</taxon>
        <taxon>Polyneoptera</taxon>
        <taxon>Dictyoptera</taxon>
        <taxon>Blattodea</taxon>
        <taxon>Blattoidea</taxon>
        <taxon>Blattidae</taxon>
        <taxon>Blattinae</taxon>
        <taxon>Periplaneta</taxon>
    </lineage>
</organism>
<proteinExistence type="predicted"/>
<dbReference type="Proteomes" id="UP001148838">
    <property type="component" value="Unassembled WGS sequence"/>
</dbReference>
<dbReference type="Gene3D" id="3.30.420.10">
    <property type="entry name" value="Ribonuclease H-like superfamily/Ribonuclease H"/>
    <property type="match status" value="1"/>
</dbReference>
<sequence length="847" mass="95592">MRERERGVGYMTLLPGNHDNSSSTNKIAGAPSPCPQNGYIQEVEKLKQILEIPSEKENLISRYNPLNNFKVDCCLDLDEVFNKKNDINPEIAKAIALQTINRKYPQKDWLYIYTDGSLMDQNEGAGAGATCQYVSLYKNVAKYTTNFDGEVEAIYTSLQNVFVWLNQVIPEKKRPTEGCTGKNGEWEKSLGQKKISNILDDIKIYGSYEETKRKAENRKDWRMLGLQLIEVGEEFCGSKSEDLQNSIKKQSSNYFRNYHRDSLEELRIFLENESWELCPVKPDFSILQLQVCDAVAANISAQEFRSLRHVLKSWKPRSDGGQTTVSSPDCSSSNHSQDGSSITGGYFARYSESGSPFDIGLDDVHEEDILANIGNCIAYCGFKNSKLKMPNTICNQNEALSDLLHVGNYEEVLCIVPWSPISPNLTPLDFYLWGHLKAVVYATPMNDAEELLQRVENACHLIRDDNMVLSELASCVYVVRRSTLTRFPNILMAHSVYNVNVMFYLTTLTTAEIVSASPDEPSGYFSDESDEDIPEELKKDFVDENAGDTVTNKHSKPSSKRTSRREFMKAPILTNTTLTVLRQCGKYLQMSRLLRPIACEVIICMTQLFDYYLYAVHTFFTADLPVSSHSLYNLKLEASLKRIQDNLIVPDPSQLAESDSDHIENTRDKNLLHQVPQPHISSVVDLGQQESLHGLAERVVAVESLVFLAKQLEFLQSYLEHLQGGSSYLQQFFSQTVAATSELRRPVYMCVSACAVDFRVTLVLMSKVNWEVKEVMSQHSQYVDILLRIHMSIAPTHIVSLYPNKGKLNDYITGAAGVQYATGRSCHAHSNSKGGVHYTLGKYRPPH</sequence>
<dbReference type="InterPro" id="IPR036397">
    <property type="entry name" value="RNaseH_sf"/>
</dbReference>
<dbReference type="Pfam" id="PF10474">
    <property type="entry name" value="Syndetin_C"/>
    <property type="match status" value="1"/>
</dbReference>
<dbReference type="InterPro" id="IPR019514">
    <property type="entry name" value="Syndetin_C"/>
</dbReference>
<name>A0ABQ8S9G2_PERAM</name>
<gene>
    <name evidence="3" type="ORF">ANN_19285</name>
</gene>
<feature type="region of interest" description="Disordered" evidence="1">
    <location>
        <begin position="546"/>
        <end position="566"/>
    </location>
</feature>
<evidence type="ECO:0000313" key="3">
    <source>
        <dbReference type="EMBL" id="KAJ4430694.1"/>
    </source>
</evidence>
<comment type="caution">
    <text evidence="3">The sequence shown here is derived from an EMBL/GenBank/DDBJ whole genome shotgun (WGS) entry which is preliminary data.</text>
</comment>
<feature type="domain" description="Syndetin C-terminal" evidence="2">
    <location>
        <begin position="692"/>
        <end position="788"/>
    </location>
</feature>
<dbReference type="InterPro" id="IPR012337">
    <property type="entry name" value="RNaseH-like_sf"/>
</dbReference>
<reference evidence="3 4" key="1">
    <citation type="journal article" date="2022" name="Allergy">
        <title>Genome assembly and annotation of Periplaneta americana reveal a comprehensive cockroach allergen profile.</title>
        <authorList>
            <person name="Wang L."/>
            <person name="Xiong Q."/>
            <person name="Saelim N."/>
            <person name="Wang L."/>
            <person name="Nong W."/>
            <person name="Wan A.T."/>
            <person name="Shi M."/>
            <person name="Liu X."/>
            <person name="Cao Q."/>
            <person name="Hui J.H.L."/>
            <person name="Sookrung N."/>
            <person name="Leung T.F."/>
            <person name="Tungtrongchitr A."/>
            <person name="Tsui S.K.W."/>
        </authorList>
    </citation>
    <scope>NUCLEOTIDE SEQUENCE [LARGE SCALE GENOMIC DNA]</scope>
    <source>
        <strain evidence="3">PWHHKU_190912</strain>
    </source>
</reference>
<dbReference type="PANTHER" id="PTHR13258:SF0">
    <property type="entry name" value="SYNDETIN"/>
    <property type="match status" value="1"/>
</dbReference>
<evidence type="ECO:0000259" key="2">
    <source>
        <dbReference type="Pfam" id="PF10474"/>
    </source>
</evidence>
<feature type="region of interest" description="Disordered" evidence="1">
    <location>
        <begin position="316"/>
        <end position="338"/>
    </location>
</feature>
<keyword evidence="4" id="KW-1185">Reference proteome</keyword>
<dbReference type="EMBL" id="JAJSOF020000031">
    <property type="protein sequence ID" value="KAJ4430694.1"/>
    <property type="molecule type" value="Genomic_DNA"/>
</dbReference>
<feature type="compositionally biased region" description="Basic residues" evidence="1">
    <location>
        <begin position="553"/>
        <end position="563"/>
    </location>
</feature>
<accession>A0ABQ8S9G2</accession>
<evidence type="ECO:0000313" key="4">
    <source>
        <dbReference type="Proteomes" id="UP001148838"/>
    </source>
</evidence>
<protein>
    <recommendedName>
        <fullName evidence="2">Syndetin C-terminal domain-containing protein</fullName>
    </recommendedName>
</protein>
<evidence type="ECO:0000256" key="1">
    <source>
        <dbReference type="SAM" id="MobiDB-lite"/>
    </source>
</evidence>